<keyword evidence="2" id="KW-1185">Reference proteome</keyword>
<keyword evidence="1" id="KW-0732">Signal</keyword>
<accession>A0A6J3LX88</accession>
<dbReference type="AlphaFoldDB" id="A0A6J3LX88"/>
<protein>
    <submittedName>
        <fullName evidence="3">Uncharacterized protein</fullName>
    </submittedName>
</protein>
<evidence type="ECO:0000313" key="2">
    <source>
        <dbReference type="Proteomes" id="UP000504637"/>
    </source>
</evidence>
<sequence length="119" mass="12234">MQFTYLISLATLAATTIASPLPAFSGSPAEDVVVPNCGPFFCPPPVKPDETKSDPVVSRNPAEDVGAPCGLECPPSAATVAVDAIPVAPRNPVLERDVIGCSFETSEASGGQSGWVCHH</sequence>
<evidence type="ECO:0000256" key="1">
    <source>
        <dbReference type="SAM" id="SignalP"/>
    </source>
</evidence>
<dbReference type="RefSeq" id="XP_033456288.1">
    <property type="nucleotide sequence ID" value="XM_033605795.1"/>
</dbReference>
<evidence type="ECO:0000313" key="3">
    <source>
        <dbReference type="RefSeq" id="XP_033456288.1"/>
    </source>
</evidence>
<organism evidence="3">
    <name type="scientific">Dissoconium aciculare CBS 342.82</name>
    <dbReference type="NCBI Taxonomy" id="1314786"/>
    <lineage>
        <taxon>Eukaryota</taxon>
        <taxon>Fungi</taxon>
        <taxon>Dikarya</taxon>
        <taxon>Ascomycota</taxon>
        <taxon>Pezizomycotina</taxon>
        <taxon>Dothideomycetes</taxon>
        <taxon>Dothideomycetidae</taxon>
        <taxon>Mycosphaerellales</taxon>
        <taxon>Dissoconiaceae</taxon>
        <taxon>Dissoconium</taxon>
    </lineage>
</organism>
<proteinExistence type="predicted"/>
<dbReference type="Proteomes" id="UP000504637">
    <property type="component" value="Unplaced"/>
</dbReference>
<name>A0A6J3LX88_9PEZI</name>
<reference evidence="3" key="1">
    <citation type="submission" date="2020-01" db="EMBL/GenBank/DDBJ databases">
        <authorList>
            <consortium name="DOE Joint Genome Institute"/>
            <person name="Haridas S."/>
            <person name="Albert R."/>
            <person name="Binder M."/>
            <person name="Bloem J."/>
            <person name="Labutti K."/>
            <person name="Salamov A."/>
            <person name="Andreopoulos B."/>
            <person name="Baker S.E."/>
            <person name="Barry K."/>
            <person name="Bills G."/>
            <person name="Bluhm B.H."/>
            <person name="Cannon C."/>
            <person name="Castanera R."/>
            <person name="Culley D.E."/>
            <person name="Daum C."/>
            <person name="Ezra D."/>
            <person name="Gonzalez J.B."/>
            <person name="Henrissat B."/>
            <person name="Kuo A."/>
            <person name="Liang C."/>
            <person name="Lipzen A."/>
            <person name="Lutzoni F."/>
            <person name="Magnuson J."/>
            <person name="Mondo S."/>
            <person name="Nolan M."/>
            <person name="Ohm R."/>
            <person name="Pangilinan J."/>
            <person name="Park H.-J."/>
            <person name="Ramirez L."/>
            <person name="Alfaro M."/>
            <person name="Sun H."/>
            <person name="Tritt A."/>
            <person name="Yoshinaga Y."/>
            <person name="Zwiers L.-H."/>
            <person name="Turgeon B.G."/>
            <person name="Goodwin S.B."/>
            <person name="Spatafora J.W."/>
            <person name="Crous P.W."/>
            <person name="Grigoriev I.V."/>
        </authorList>
    </citation>
    <scope>NUCLEOTIDE SEQUENCE</scope>
    <source>
        <strain evidence="3">CBS 342.82</strain>
    </source>
</reference>
<dbReference type="GeneID" id="54363595"/>
<reference evidence="3" key="3">
    <citation type="submission" date="2025-08" db="UniProtKB">
        <authorList>
            <consortium name="RefSeq"/>
        </authorList>
    </citation>
    <scope>IDENTIFICATION</scope>
    <source>
        <strain evidence="3">CBS 342.82</strain>
    </source>
</reference>
<gene>
    <name evidence="3" type="ORF">K489DRAFT_384170</name>
</gene>
<feature type="signal peptide" evidence="1">
    <location>
        <begin position="1"/>
        <end position="18"/>
    </location>
</feature>
<reference evidence="3" key="2">
    <citation type="submission" date="2020-04" db="EMBL/GenBank/DDBJ databases">
        <authorList>
            <consortium name="NCBI Genome Project"/>
        </authorList>
    </citation>
    <scope>NUCLEOTIDE SEQUENCE</scope>
    <source>
        <strain evidence="3">CBS 342.82</strain>
    </source>
</reference>
<feature type="chain" id="PRO_5026929620" evidence="1">
    <location>
        <begin position="19"/>
        <end position="119"/>
    </location>
</feature>